<comment type="subcellular location">
    <subcellularLocation>
        <location evidence="1">Membrane</location>
        <topology evidence="1">Single-pass type I membrane protein</topology>
    </subcellularLocation>
</comment>
<keyword evidence="8" id="KW-0675">Receptor</keyword>
<feature type="domain" description="TIR" evidence="12">
    <location>
        <begin position="556"/>
        <end position="692"/>
    </location>
</feature>
<dbReference type="GO" id="GO:0038023">
    <property type="term" value="F:signaling receptor activity"/>
    <property type="evidence" value="ECO:0007669"/>
    <property type="project" value="TreeGrafter"/>
</dbReference>
<dbReference type="PANTHER" id="PTHR24365">
    <property type="entry name" value="TOLL-LIKE RECEPTOR"/>
    <property type="match status" value="1"/>
</dbReference>
<evidence type="ECO:0000256" key="9">
    <source>
        <dbReference type="ARBA" id="ARBA00023180"/>
    </source>
</evidence>
<evidence type="ECO:0000256" key="2">
    <source>
        <dbReference type="ARBA" id="ARBA00022614"/>
    </source>
</evidence>
<dbReference type="SMART" id="SM00255">
    <property type="entry name" value="TIR"/>
    <property type="match status" value="1"/>
</dbReference>
<keyword evidence="14" id="KW-1185">Reference proteome</keyword>
<keyword evidence="3 11" id="KW-0812">Transmembrane</keyword>
<protein>
    <submittedName>
        <fullName evidence="13">Protein toll</fullName>
    </submittedName>
</protein>
<dbReference type="AlphaFoldDB" id="A0AAV4PHN2"/>
<dbReference type="SMART" id="SM00369">
    <property type="entry name" value="LRR_TYP"/>
    <property type="match status" value="2"/>
</dbReference>
<keyword evidence="7 11" id="KW-0472">Membrane</keyword>
<dbReference type="InterPro" id="IPR003591">
    <property type="entry name" value="Leu-rich_rpt_typical-subtyp"/>
</dbReference>
<feature type="region of interest" description="Disordered" evidence="10">
    <location>
        <begin position="122"/>
        <end position="197"/>
    </location>
</feature>
<keyword evidence="6 11" id="KW-1133">Transmembrane helix</keyword>
<dbReference type="PANTHER" id="PTHR24365:SF541">
    <property type="entry name" value="PROTEIN TOLL-RELATED"/>
    <property type="match status" value="1"/>
</dbReference>
<dbReference type="EMBL" id="BPLQ01002756">
    <property type="protein sequence ID" value="GIX95495.1"/>
    <property type="molecule type" value="Genomic_DNA"/>
</dbReference>
<keyword evidence="4" id="KW-0732">Signal</keyword>
<dbReference type="Gene3D" id="3.40.50.10140">
    <property type="entry name" value="Toll/interleukin-1 receptor homology (TIR) domain"/>
    <property type="match status" value="1"/>
</dbReference>
<feature type="compositionally biased region" description="Basic and acidic residues" evidence="10">
    <location>
        <begin position="7"/>
        <end position="25"/>
    </location>
</feature>
<dbReference type="SUPFAM" id="SSF52200">
    <property type="entry name" value="Toll/Interleukin receptor TIR domain"/>
    <property type="match status" value="1"/>
</dbReference>
<feature type="transmembrane region" description="Helical" evidence="11">
    <location>
        <begin position="504"/>
        <end position="528"/>
    </location>
</feature>
<evidence type="ECO:0000256" key="1">
    <source>
        <dbReference type="ARBA" id="ARBA00004479"/>
    </source>
</evidence>
<dbReference type="Pfam" id="PF01582">
    <property type="entry name" value="TIR"/>
    <property type="match status" value="1"/>
</dbReference>
<dbReference type="InterPro" id="IPR035897">
    <property type="entry name" value="Toll_tir_struct_dom_sf"/>
</dbReference>
<evidence type="ECO:0000256" key="5">
    <source>
        <dbReference type="ARBA" id="ARBA00022737"/>
    </source>
</evidence>
<dbReference type="PRINTS" id="PR01537">
    <property type="entry name" value="INTRLKN1R1F"/>
</dbReference>
<dbReference type="InterPro" id="IPR000157">
    <property type="entry name" value="TIR_dom"/>
</dbReference>
<dbReference type="InterPro" id="IPR000483">
    <property type="entry name" value="Cys-rich_flank_reg_C"/>
</dbReference>
<evidence type="ECO:0000313" key="14">
    <source>
        <dbReference type="Proteomes" id="UP001054837"/>
    </source>
</evidence>
<reference evidence="13 14" key="1">
    <citation type="submission" date="2021-06" db="EMBL/GenBank/DDBJ databases">
        <title>Caerostris darwini draft genome.</title>
        <authorList>
            <person name="Kono N."/>
            <person name="Arakawa K."/>
        </authorList>
    </citation>
    <scope>NUCLEOTIDE SEQUENCE [LARGE SCALE GENOMIC DNA]</scope>
</reference>
<organism evidence="13 14">
    <name type="scientific">Caerostris darwini</name>
    <dbReference type="NCBI Taxonomy" id="1538125"/>
    <lineage>
        <taxon>Eukaryota</taxon>
        <taxon>Metazoa</taxon>
        <taxon>Ecdysozoa</taxon>
        <taxon>Arthropoda</taxon>
        <taxon>Chelicerata</taxon>
        <taxon>Arachnida</taxon>
        <taxon>Araneae</taxon>
        <taxon>Araneomorphae</taxon>
        <taxon>Entelegynae</taxon>
        <taxon>Araneoidea</taxon>
        <taxon>Araneidae</taxon>
        <taxon>Caerostris</taxon>
    </lineage>
</organism>
<evidence type="ECO:0000256" key="4">
    <source>
        <dbReference type="ARBA" id="ARBA00022729"/>
    </source>
</evidence>
<dbReference type="InterPro" id="IPR032675">
    <property type="entry name" value="LRR_dom_sf"/>
</dbReference>
<dbReference type="SMART" id="SM00082">
    <property type="entry name" value="LRRCT"/>
    <property type="match status" value="2"/>
</dbReference>
<evidence type="ECO:0000256" key="11">
    <source>
        <dbReference type="SAM" id="Phobius"/>
    </source>
</evidence>
<dbReference type="PROSITE" id="PS50104">
    <property type="entry name" value="TIR"/>
    <property type="match status" value="1"/>
</dbReference>
<comment type="caution">
    <text evidence="13">The sequence shown here is derived from an EMBL/GenBank/DDBJ whole genome shotgun (WGS) entry which is preliminary data.</text>
</comment>
<dbReference type="Gene3D" id="3.80.10.10">
    <property type="entry name" value="Ribonuclease Inhibitor"/>
    <property type="match status" value="2"/>
</dbReference>
<evidence type="ECO:0000256" key="10">
    <source>
        <dbReference type="SAM" id="MobiDB-lite"/>
    </source>
</evidence>
<keyword evidence="9" id="KW-0325">Glycoprotein</keyword>
<dbReference type="GO" id="GO:0005886">
    <property type="term" value="C:plasma membrane"/>
    <property type="evidence" value="ECO:0007669"/>
    <property type="project" value="TreeGrafter"/>
</dbReference>
<name>A0AAV4PHN2_9ARAC</name>
<evidence type="ECO:0000256" key="3">
    <source>
        <dbReference type="ARBA" id="ARBA00022692"/>
    </source>
</evidence>
<sequence length="695" mass="78471">MSGRGSPHPDSEKMDLTPPSDERYRLPPNPPLGSDEFLYLHAETIAKIIDLKAKVVADWFRPQGLSPEAAEKYDQIYEANTTELQTLCKGLGMTYGELPGSIHDLHEKINPIHLRLHGEITPSQATQQKPSPIPKGKGKRPLDAEGFQVPPKHLVCKNPAETSKDPAPLPTGNPFSLPAHTPLPSNDPAESTTEKTRKLRIPPYFGFEDDEFEGLKMLQNLMLSRNRITALDSSLQKLVSLQLLALNSNRLRTLGKEQIPDNLQELYLADNPFRCDCQMLLFLNYLNSTDNLVLDVPVCPPPNDTAPIPPPSNCPPGCRCFCAHDAQRHFMSVDCSSLALTRLPALFSAANGSFATEKNSTPIMLSYPIKYKILYENSSSAIWMNLEIQDDIAGLDVTNNSLQSTEEARLPEGMVHLFLANNQFRVPPTGLLNSQENLSRVTLSGNPWDCDCGTLDFKKWIISKPDVVQDANITKCGPDEKKSAVFAEKALWSLTDLDLCPENIVLYVTIAVLVPCFLLLVAGGKIAWTRYQMHVKVWLYSHGVTWVKEKDIDKDKEFDAFISFSHKDQDLVIPELIEQIEARDPKVKLFIHYKHFLPGEFIQLNILRAIEVSKRTVLVLSKSFLESEWCMFEFRAAHIEALKDNMNRIIIIKMEDLPKDEDLPEEIQVYLQSTTYLTWGDKYFWDTLLYTLPRS</sequence>
<keyword evidence="2" id="KW-0433">Leucine-rich repeat</keyword>
<dbReference type="Proteomes" id="UP001054837">
    <property type="component" value="Unassembled WGS sequence"/>
</dbReference>
<proteinExistence type="predicted"/>
<dbReference type="SUPFAM" id="SSF52058">
    <property type="entry name" value="L domain-like"/>
    <property type="match status" value="2"/>
</dbReference>
<evidence type="ECO:0000256" key="6">
    <source>
        <dbReference type="ARBA" id="ARBA00022989"/>
    </source>
</evidence>
<accession>A0AAV4PHN2</accession>
<evidence type="ECO:0000313" key="13">
    <source>
        <dbReference type="EMBL" id="GIX95495.1"/>
    </source>
</evidence>
<evidence type="ECO:0000259" key="12">
    <source>
        <dbReference type="PROSITE" id="PS50104"/>
    </source>
</evidence>
<evidence type="ECO:0000256" key="7">
    <source>
        <dbReference type="ARBA" id="ARBA00023136"/>
    </source>
</evidence>
<keyword evidence="5" id="KW-0677">Repeat</keyword>
<feature type="region of interest" description="Disordered" evidence="10">
    <location>
        <begin position="1"/>
        <end position="29"/>
    </location>
</feature>
<evidence type="ECO:0000256" key="8">
    <source>
        <dbReference type="ARBA" id="ARBA00023170"/>
    </source>
</evidence>
<gene>
    <name evidence="13" type="primary">Tl</name>
    <name evidence="13" type="ORF">CDAR_169621</name>
</gene>
<dbReference type="GO" id="GO:0007165">
    <property type="term" value="P:signal transduction"/>
    <property type="evidence" value="ECO:0007669"/>
    <property type="project" value="InterPro"/>
</dbReference>